<dbReference type="InterPro" id="IPR041175">
    <property type="entry name" value="VLRF1/Vms1"/>
</dbReference>
<evidence type="ECO:0000256" key="5">
    <source>
        <dbReference type="ARBA" id="ARBA00022737"/>
    </source>
</evidence>
<dbReference type="PROSITE" id="PS52044">
    <property type="entry name" value="VLRF1"/>
    <property type="match status" value="1"/>
</dbReference>
<keyword evidence="7 10" id="KW-0378">Hydrolase</keyword>
<keyword evidence="3 10" id="KW-0963">Cytoplasm</keyword>
<comment type="similarity">
    <text evidence="2 10">Belongs to the ANKZF1/VMS1 family.</text>
</comment>
<evidence type="ECO:0000256" key="7">
    <source>
        <dbReference type="ARBA" id="ARBA00022801"/>
    </source>
</evidence>
<gene>
    <name evidence="13" type="ORF">CTRG_02021</name>
</gene>
<keyword evidence="4 10" id="KW-0540">Nuclease</keyword>
<feature type="region of interest" description="Disordered" evidence="11">
    <location>
        <begin position="114"/>
        <end position="164"/>
    </location>
</feature>
<evidence type="ECO:0000256" key="11">
    <source>
        <dbReference type="SAM" id="MobiDB-lite"/>
    </source>
</evidence>
<feature type="compositionally biased region" description="Acidic residues" evidence="11">
    <location>
        <begin position="114"/>
        <end position="135"/>
    </location>
</feature>
<dbReference type="InterPro" id="IPR047139">
    <property type="entry name" value="ANKZ1/VMS1"/>
</dbReference>
<dbReference type="GO" id="GO:0005829">
    <property type="term" value="C:cytosol"/>
    <property type="evidence" value="ECO:0007669"/>
    <property type="project" value="EnsemblFungi"/>
</dbReference>
<evidence type="ECO:0000313" key="14">
    <source>
        <dbReference type="Proteomes" id="UP000002037"/>
    </source>
</evidence>
<dbReference type="GeneID" id="8296377"/>
<evidence type="ECO:0000256" key="1">
    <source>
        <dbReference type="ARBA" id="ARBA00004496"/>
    </source>
</evidence>
<dbReference type="GO" id="GO:0072344">
    <property type="term" value="P:rescue of stalled ribosome"/>
    <property type="evidence" value="ECO:0007669"/>
    <property type="project" value="EnsemblFungi"/>
</dbReference>
<dbReference type="GO" id="GO:0005789">
    <property type="term" value="C:endoplasmic reticulum membrane"/>
    <property type="evidence" value="ECO:0007669"/>
    <property type="project" value="EnsemblFungi"/>
</dbReference>
<dbReference type="EMBL" id="GG692396">
    <property type="protein sequence ID" value="EER35159.1"/>
    <property type="molecule type" value="Genomic_DNA"/>
</dbReference>
<feature type="active site" evidence="10">
    <location>
        <position position="274"/>
    </location>
</feature>
<comment type="subcellular location">
    <subcellularLocation>
        <location evidence="1">Cytoplasm</location>
    </subcellularLocation>
</comment>
<proteinExistence type="inferred from homology"/>
<dbReference type="STRING" id="294747.C5M543"/>
<keyword evidence="5" id="KW-0677">Repeat</keyword>
<keyword evidence="8" id="KW-0040">ANK repeat</keyword>
<evidence type="ECO:0000313" key="13">
    <source>
        <dbReference type="EMBL" id="EER35159.1"/>
    </source>
</evidence>
<dbReference type="VEuPathDB" id="FungiDB:CTRG_02021"/>
<evidence type="ECO:0000259" key="12">
    <source>
        <dbReference type="PROSITE" id="PS52044"/>
    </source>
</evidence>
<keyword evidence="9" id="KW-0175">Coiled coil</keyword>
<reference evidence="13 14" key="1">
    <citation type="journal article" date="2009" name="Nature">
        <title>Evolution of pathogenicity and sexual reproduction in eight Candida genomes.</title>
        <authorList>
            <person name="Butler G."/>
            <person name="Rasmussen M.D."/>
            <person name="Lin M.F."/>
            <person name="Santos M.A."/>
            <person name="Sakthikumar S."/>
            <person name="Munro C.A."/>
            <person name="Rheinbay E."/>
            <person name="Grabherr M."/>
            <person name="Forche A."/>
            <person name="Reedy J.L."/>
            <person name="Agrafioti I."/>
            <person name="Arnaud M.B."/>
            <person name="Bates S."/>
            <person name="Brown A.J."/>
            <person name="Brunke S."/>
            <person name="Costanzo M.C."/>
            <person name="Fitzpatrick D.A."/>
            <person name="de Groot P.W."/>
            <person name="Harris D."/>
            <person name="Hoyer L.L."/>
            <person name="Hube B."/>
            <person name="Klis F.M."/>
            <person name="Kodira C."/>
            <person name="Lennard N."/>
            <person name="Logue M.E."/>
            <person name="Martin R."/>
            <person name="Neiman A.M."/>
            <person name="Nikolaou E."/>
            <person name="Quail M.A."/>
            <person name="Quinn J."/>
            <person name="Santos M.C."/>
            <person name="Schmitzberger F.F."/>
            <person name="Sherlock G."/>
            <person name="Shah P."/>
            <person name="Silverstein K.A."/>
            <person name="Skrzypek M.S."/>
            <person name="Soll D."/>
            <person name="Staggs R."/>
            <person name="Stansfield I."/>
            <person name="Stumpf M.P."/>
            <person name="Sudbery P.E."/>
            <person name="Srikantha T."/>
            <person name="Zeng Q."/>
            <person name="Berman J."/>
            <person name="Berriman M."/>
            <person name="Heitman J."/>
            <person name="Gow N.A."/>
            <person name="Lorenz M.C."/>
            <person name="Birren B.W."/>
            <person name="Kellis M."/>
            <person name="Cuomo C.A."/>
        </authorList>
    </citation>
    <scope>NUCLEOTIDE SEQUENCE [LARGE SCALE GENOMIC DNA]</scope>
    <source>
        <strain evidence="14">ATCC MYA-3404 / T1</strain>
    </source>
</reference>
<evidence type="ECO:0000256" key="10">
    <source>
        <dbReference type="PROSITE-ProRule" id="PRU01389"/>
    </source>
</evidence>
<dbReference type="GO" id="GO:0036266">
    <property type="term" value="C:Cdc48p-Npl4p-Vms1p AAA ATPase complex"/>
    <property type="evidence" value="ECO:0007669"/>
    <property type="project" value="EnsemblFungi"/>
</dbReference>
<evidence type="ECO:0000256" key="2">
    <source>
        <dbReference type="ARBA" id="ARBA00009262"/>
    </source>
</evidence>
<dbReference type="eggNOG" id="KOG2505">
    <property type="taxonomic scope" value="Eukaryota"/>
</dbReference>
<evidence type="ECO:0000256" key="4">
    <source>
        <dbReference type="ARBA" id="ARBA00022722"/>
    </source>
</evidence>
<feature type="domain" description="VLRF1" evidence="12">
    <location>
        <begin position="211"/>
        <end position="373"/>
    </location>
</feature>
<keyword evidence="14" id="KW-1185">Reference proteome</keyword>
<dbReference type="OrthoDB" id="429841at2759"/>
<sequence length="605" mass="69231">MKYSRIFSPSFYFFFSLNLLVHFDQQRIMNQDDLYVYNLQEKVTKEFELLYFDSKTLETIEVDDSITTESSKKTSTSNVHDIDYYKSDLYRYNLKRQLRDLPPVSEEEFDKLLEEESIESLSGSDDDEDEDESDKEEDKLQSLMQKLDINTNANGEEEEEESTVSYLNTKSPFILFKSPLVPSDKAIGVYKAVFSPTQLNDPIKSLESFPKTGKSALFMIGGGHFAGAIVSHMKKNTRGNAPSSKESLQEQAVDVVVSKTFHRYTTRRKQGGSQSASDNARGKANSAGSSIRRYNEQALIQEVRELLQEWKHHLDECTSIYIRANGASNRKILVGYEGAVIENKDERLRSFPFTTKRATTHELKRAWVELMHLHVVDMPKVIKKKQKEFTPERSATPKIVKSPEEIKHEQVSNELIGLLKRQKAPKLISFIKQNKINVDTFKLDNAHTPTLLHYAAANGLGHMVQVLLVNLKASPLVLNSVNRTPAEISDAESRKVFQIVRHKLGEDYCDWDLAKVGKPKSKKEIDEAEKSKNEQIKLQKQKLIQDELAKKTKLELKKPKFSSTGVLANHKVDDLSGLSEQQKMRLMREQRARAAEARMKMMQKQ</sequence>
<dbReference type="GO" id="GO:0004521">
    <property type="term" value="F:RNA endonuclease activity"/>
    <property type="evidence" value="ECO:0007669"/>
    <property type="project" value="EnsemblFungi"/>
</dbReference>
<feature type="compositionally biased region" description="Polar residues" evidence="11">
    <location>
        <begin position="142"/>
        <end position="154"/>
    </location>
</feature>
<evidence type="ECO:0000256" key="6">
    <source>
        <dbReference type="ARBA" id="ARBA00022759"/>
    </source>
</evidence>
<dbReference type="RefSeq" id="XP_002547714.1">
    <property type="nucleotide sequence ID" value="XM_002547668.1"/>
</dbReference>
<dbReference type="PANTHER" id="PTHR16036">
    <property type="entry name" value="ANKYRIN REPEAT AND ZINC FINGER DOMAIN-CONTAINING PROTEIN 1"/>
    <property type="match status" value="1"/>
</dbReference>
<dbReference type="AlphaFoldDB" id="C5M543"/>
<dbReference type="GO" id="GO:0071630">
    <property type="term" value="P:nuclear protein quality control by the ubiquitin-proteasome system"/>
    <property type="evidence" value="ECO:0007669"/>
    <property type="project" value="EnsemblFungi"/>
</dbReference>
<dbReference type="Pfam" id="PF18826">
    <property type="entry name" value="bVLRF1"/>
    <property type="match status" value="1"/>
</dbReference>
<dbReference type="GO" id="GO:0036503">
    <property type="term" value="P:ERAD pathway"/>
    <property type="evidence" value="ECO:0007669"/>
    <property type="project" value="EnsemblFungi"/>
</dbReference>
<feature type="region of interest" description="Disordered" evidence="11">
    <location>
        <begin position="264"/>
        <end position="289"/>
    </location>
</feature>
<accession>C5M543</accession>
<dbReference type="HOGENOM" id="CLU_014293_1_1_1"/>
<dbReference type="Proteomes" id="UP000002037">
    <property type="component" value="Unassembled WGS sequence"/>
</dbReference>
<comment type="domain">
    <text evidence="10">The VLRF1 domain mediates binding to the 60S ribosomal subunit.</text>
</comment>
<dbReference type="GO" id="GO:0004045">
    <property type="term" value="F:peptidyl-tRNA hydrolase activity"/>
    <property type="evidence" value="ECO:0007669"/>
    <property type="project" value="EnsemblFungi"/>
</dbReference>
<evidence type="ECO:0000256" key="8">
    <source>
        <dbReference type="ARBA" id="ARBA00023043"/>
    </source>
</evidence>
<keyword evidence="6 10" id="KW-0255">Endonuclease</keyword>
<evidence type="ECO:0000256" key="3">
    <source>
        <dbReference type="ARBA" id="ARBA00022490"/>
    </source>
</evidence>
<dbReference type="PANTHER" id="PTHR16036:SF2">
    <property type="entry name" value="TRNA ENDONUCLEASE ANKZF1"/>
    <property type="match status" value="1"/>
</dbReference>
<organism evidence="13 14">
    <name type="scientific">Candida tropicalis (strain ATCC MYA-3404 / T1)</name>
    <name type="common">Yeast</name>
    <dbReference type="NCBI Taxonomy" id="294747"/>
    <lineage>
        <taxon>Eukaryota</taxon>
        <taxon>Fungi</taxon>
        <taxon>Dikarya</taxon>
        <taxon>Ascomycota</taxon>
        <taxon>Saccharomycotina</taxon>
        <taxon>Pichiomycetes</taxon>
        <taxon>Debaryomycetaceae</taxon>
        <taxon>Candida/Lodderomyces clade</taxon>
        <taxon>Candida</taxon>
    </lineage>
</organism>
<dbReference type="GO" id="GO:0072671">
    <property type="term" value="P:mitochondria-associated ubiquitin-dependent protein catabolic process"/>
    <property type="evidence" value="ECO:0007669"/>
    <property type="project" value="EnsemblFungi"/>
</dbReference>
<dbReference type="KEGG" id="ctp:CTRG_02021"/>
<protein>
    <recommendedName>
        <fullName evidence="12">VLRF1 domain-containing protein</fullName>
    </recommendedName>
</protein>
<evidence type="ECO:0000256" key="9">
    <source>
        <dbReference type="ARBA" id="ARBA00023054"/>
    </source>
</evidence>
<name>C5M543_CANTT</name>